<evidence type="ECO:0000313" key="4">
    <source>
        <dbReference type="EMBL" id="KAK6211539.1"/>
    </source>
</evidence>
<dbReference type="InterPro" id="IPR007219">
    <property type="entry name" value="XnlR_reg_dom"/>
</dbReference>
<evidence type="ECO:0000259" key="3">
    <source>
        <dbReference type="SMART" id="SM00906"/>
    </source>
</evidence>
<dbReference type="GO" id="GO:0006351">
    <property type="term" value="P:DNA-templated transcription"/>
    <property type="evidence" value="ECO:0007669"/>
    <property type="project" value="InterPro"/>
</dbReference>
<sequence>MSALPASAPAALLVDNYFDKIHWFILVFLQTEFRDRFKSLYSATSDREGQKNPRTGFLSLVLAVCLTSLCYTNAQQRVRLNELAINPDLLKDRLLTVLRLRLLDIVSLGSIEAVQTCVLLGSYYLYHGEPELAWPICGCGLRIAQALKLHQRTSNEVTTVPDLDNPMHRVLETRKRCWWAIYEIETFCSMLYGFPLSIVNEDCTVELPSPYPLRSKDASWDAAGCKATGRATLLSYKVSMARLSIIVAEALLKLYGTRNKAARRTEGHFVERLITTVASLDQQLHAWHESLESELHLDDTTQTGHAEGADVRSTDVGGYPSREERQHLFRVQALALKLAFENARILVHRPLLSYRATRERTHACRLVDGDPFQVSVRACRDAAMQIVNVSSSPNFWEAINTYAVSFVALHLFTAGVALSIIMSLDPLSLESYESKMGLRRLIGVHSQLRSKSIVAEQSLEILKKLMKIIMAKETDMMLHVDESPESTGEATQQRMEREQGPRSPVQRVTHDTIVASGTALDARDGMDRTTQDLAPLRDATTAQLDFFEDPMITQALTEFEQSK</sequence>
<gene>
    <name evidence="4" type="ORF">QIS74_10803</name>
</gene>
<dbReference type="EMBL" id="JASAOK010000046">
    <property type="protein sequence ID" value="KAK6211539.1"/>
    <property type="molecule type" value="Genomic_DNA"/>
</dbReference>
<protein>
    <submittedName>
        <fullName evidence="4">Tall aerial hyphae-4</fullName>
    </submittedName>
</protein>
<name>A0AAV9T1I0_9PEZI</name>
<comment type="caution">
    <text evidence="4">The sequence shown here is derived from an EMBL/GenBank/DDBJ whole genome shotgun (WGS) entry which is preliminary data.</text>
</comment>
<dbReference type="AlphaFoldDB" id="A0AAV9T1I0"/>
<keyword evidence="5" id="KW-1185">Reference proteome</keyword>
<dbReference type="GO" id="GO:0008270">
    <property type="term" value="F:zinc ion binding"/>
    <property type="evidence" value="ECO:0007669"/>
    <property type="project" value="InterPro"/>
</dbReference>
<evidence type="ECO:0000256" key="2">
    <source>
        <dbReference type="SAM" id="MobiDB-lite"/>
    </source>
</evidence>
<feature type="domain" description="Xylanolytic transcriptional activator regulatory" evidence="3">
    <location>
        <begin position="133"/>
        <end position="214"/>
    </location>
</feature>
<organism evidence="4 5">
    <name type="scientific">Colletotrichum tabaci</name>
    <dbReference type="NCBI Taxonomy" id="1209068"/>
    <lineage>
        <taxon>Eukaryota</taxon>
        <taxon>Fungi</taxon>
        <taxon>Dikarya</taxon>
        <taxon>Ascomycota</taxon>
        <taxon>Pezizomycotina</taxon>
        <taxon>Sordariomycetes</taxon>
        <taxon>Hypocreomycetidae</taxon>
        <taxon>Glomerellales</taxon>
        <taxon>Glomerellaceae</taxon>
        <taxon>Colletotrichum</taxon>
        <taxon>Colletotrichum destructivum species complex</taxon>
    </lineage>
</organism>
<dbReference type="GO" id="GO:0003677">
    <property type="term" value="F:DNA binding"/>
    <property type="evidence" value="ECO:0007669"/>
    <property type="project" value="InterPro"/>
</dbReference>
<evidence type="ECO:0000313" key="5">
    <source>
        <dbReference type="Proteomes" id="UP001327957"/>
    </source>
</evidence>
<accession>A0AAV9T1I0</accession>
<evidence type="ECO:0000256" key="1">
    <source>
        <dbReference type="ARBA" id="ARBA00023242"/>
    </source>
</evidence>
<dbReference type="SMART" id="SM00906">
    <property type="entry name" value="Fungal_trans"/>
    <property type="match status" value="1"/>
</dbReference>
<keyword evidence="1" id="KW-0539">Nucleus</keyword>
<proteinExistence type="predicted"/>
<dbReference type="PANTHER" id="PTHR46910:SF17">
    <property type="entry name" value="SCFA-RELATED"/>
    <property type="match status" value="1"/>
</dbReference>
<dbReference type="Pfam" id="PF04082">
    <property type="entry name" value="Fungal_trans"/>
    <property type="match status" value="1"/>
</dbReference>
<feature type="region of interest" description="Disordered" evidence="2">
    <location>
        <begin position="482"/>
        <end position="505"/>
    </location>
</feature>
<dbReference type="PANTHER" id="PTHR46910">
    <property type="entry name" value="TRANSCRIPTION FACTOR PDR1"/>
    <property type="match status" value="1"/>
</dbReference>
<dbReference type="GO" id="GO:0003700">
    <property type="term" value="F:DNA-binding transcription factor activity"/>
    <property type="evidence" value="ECO:0007669"/>
    <property type="project" value="InterPro"/>
</dbReference>
<reference evidence="4 5" key="1">
    <citation type="submission" date="2023-04" db="EMBL/GenBank/DDBJ databases">
        <title>Colletotrichum tabacum stain YC1 causing leaf anthracnose on Nicotiana tabacum(L.) cv.</title>
        <authorList>
            <person name="Ji Z."/>
            <person name="Wang M."/>
            <person name="Zhang J."/>
            <person name="Wang N."/>
            <person name="Zhou Z."/>
        </authorList>
    </citation>
    <scope>NUCLEOTIDE SEQUENCE [LARGE SCALE GENOMIC DNA]</scope>
    <source>
        <strain evidence="4 5">YC1</strain>
    </source>
</reference>
<dbReference type="Proteomes" id="UP001327957">
    <property type="component" value="Unassembled WGS sequence"/>
</dbReference>
<dbReference type="CDD" id="cd12148">
    <property type="entry name" value="fungal_TF_MHR"/>
    <property type="match status" value="1"/>
</dbReference>
<dbReference type="InterPro" id="IPR050987">
    <property type="entry name" value="AtrR-like"/>
</dbReference>